<reference evidence="2" key="1">
    <citation type="journal article" date="2014" name="Int. J. Syst. Evol. Microbiol.">
        <title>Complete genome sequence of Corynebacterium casei LMG S-19264T (=DSM 44701T), isolated from a smear-ripened cheese.</title>
        <authorList>
            <consortium name="US DOE Joint Genome Institute (JGI-PGF)"/>
            <person name="Walter F."/>
            <person name="Albersmeier A."/>
            <person name="Kalinowski J."/>
            <person name="Ruckert C."/>
        </authorList>
    </citation>
    <scope>NUCLEOTIDE SEQUENCE</scope>
    <source>
        <strain evidence="2">JCM 3276</strain>
    </source>
</reference>
<dbReference type="EMBL" id="BMRB01000004">
    <property type="protein sequence ID" value="GGS44982.1"/>
    <property type="molecule type" value="Genomic_DNA"/>
</dbReference>
<dbReference type="Proteomes" id="UP000660680">
    <property type="component" value="Unassembled WGS sequence"/>
</dbReference>
<dbReference type="AlphaFoldDB" id="A0A918GLL3"/>
<feature type="compositionally biased region" description="Low complexity" evidence="1">
    <location>
        <begin position="14"/>
        <end position="27"/>
    </location>
</feature>
<keyword evidence="3" id="KW-1185">Reference proteome</keyword>
<reference evidence="2" key="2">
    <citation type="submission" date="2020-09" db="EMBL/GenBank/DDBJ databases">
        <authorList>
            <person name="Sun Q."/>
            <person name="Ohkuma M."/>
        </authorList>
    </citation>
    <scope>NUCLEOTIDE SEQUENCE</scope>
    <source>
        <strain evidence="2">JCM 3276</strain>
    </source>
</reference>
<organism evidence="2 3">
    <name type="scientific">Actinokineospora fastidiosa</name>
    <dbReference type="NCBI Taxonomy" id="1816"/>
    <lineage>
        <taxon>Bacteria</taxon>
        <taxon>Bacillati</taxon>
        <taxon>Actinomycetota</taxon>
        <taxon>Actinomycetes</taxon>
        <taxon>Pseudonocardiales</taxon>
        <taxon>Pseudonocardiaceae</taxon>
        <taxon>Actinokineospora</taxon>
    </lineage>
</organism>
<evidence type="ECO:0000256" key="1">
    <source>
        <dbReference type="SAM" id="MobiDB-lite"/>
    </source>
</evidence>
<name>A0A918GLL3_9PSEU</name>
<feature type="region of interest" description="Disordered" evidence="1">
    <location>
        <begin position="1"/>
        <end position="37"/>
    </location>
</feature>
<gene>
    <name evidence="2" type="ORF">GCM10010171_44870</name>
</gene>
<evidence type="ECO:0000313" key="2">
    <source>
        <dbReference type="EMBL" id="GGS44982.1"/>
    </source>
</evidence>
<proteinExistence type="predicted"/>
<protein>
    <submittedName>
        <fullName evidence="2">Uncharacterized protein</fullName>
    </submittedName>
</protein>
<comment type="caution">
    <text evidence="2">The sequence shown here is derived from an EMBL/GenBank/DDBJ whole genome shotgun (WGS) entry which is preliminary data.</text>
</comment>
<sequence>MSAISPTGSISVVTTTNAETASTTSAARLRRDDAPRNGGCCSVGDVGAAPGAVAVILGD</sequence>
<feature type="compositionally biased region" description="Polar residues" evidence="1">
    <location>
        <begin position="1"/>
        <end position="13"/>
    </location>
</feature>
<evidence type="ECO:0000313" key="3">
    <source>
        <dbReference type="Proteomes" id="UP000660680"/>
    </source>
</evidence>
<accession>A0A918GLL3</accession>